<dbReference type="PANTHER" id="PTHR30522:SF0">
    <property type="entry name" value="NUCLEOSIDE TRIPHOSPHATE PYROPHOSPHOHYDROLASE"/>
    <property type="match status" value="1"/>
</dbReference>
<dbReference type="Pfam" id="PF03819">
    <property type="entry name" value="MazG"/>
    <property type="match status" value="1"/>
</dbReference>
<comment type="caution">
    <text evidence="3">The sequence shown here is derived from an EMBL/GenBank/DDBJ whole genome shotgun (WGS) entry which is preliminary data.</text>
</comment>
<evidence type="ECO:0000313" key="3">
    <source>
        <dbReference type="EMBL" id="ERI74665.1"/>
    </source>
</evidence>
<dbReference type="InterPro" id="IPR011551">
    <property type="entry name" value="NTP_PyrPHydrolase_MazG"/>
</dbReference>
<dbReference type="Gene3D" id="1.10.287.1080">
    <property type="entry name" value="MazG-like"/>
    <property type="match status" value="1"/>
</dbReference>
<protein>
    <submittedName>
        <fullName evidence="3">MazG family protein</fullName>
    </submittedName>
</protein>
<dbReference type="GO" id="GO:0006950">
    <property type="term" value="P:response to stress"/>
    <property type="evidence" value="ECO:0007669"/>
    <property type="project" value="UniProtKB-ARBA"/>
</dbReference>
<accession>A0ABC9TTM0</accession>
<evidence type="ECO:0000259" key="2">
    <source>
        <dbReference type="Pfam" id="PF03819"/>
    </source>
</evidence>
<feature type="chain" id="PRO_5044814520" evidence="1">
    <location>
        <begin position="24"/>
        <end position="204"/>
    </location>
</feature>
<gene>
    <name evidence="3" type="ORF">CLOSYM_03787</name>
</gene>
<dbReference type="EMBL" id="AWSU01000305">
    <property type="protein sequence ID" value="ERI74665.1"/>
    <property type="molecule type" value="Genomic_DNA"/>
</dbReference>
<reference evidence="3 4" key="1">
    <citation type="submission" date="2013-07" db="EMBL/GenBank/DDBJ databases">
        <authorList>
            <person name="Weinstock G."/>
            <person name="Sodergren E."/>
            <person name="Wylie T."/>
            <person name="Fulton L."/>
            <person name="Fulton R."/>
            <person name="Fronick C."/>
            <person name="O'Laughlin M."/>
            <person name="Godfrey J."/>
            <person name="Miner T."/>
            <person name="Herter B."/>
            <person name="Appelbaum E."/>
            <person name="Cordes M."/>
            <person name="Lek S."/>
            <person name="Wollam A."/>
            <person name="Pepin K.H."/>
            <person name="Palsikar V.B."/>
            <person name="Mitreva M."/>
            <person name="Wilson R.K."/>
        </authorList>
    </citation>
    <scope>NUCLEOTIDE SEQUENCE [LARGE SCALE GENOMIC DNA]</scope>
    <source>
        <strain evidence="3 4">ATCC 14940</strain>
    </source>
</reference>
<dbReference type="InterPro" id="IPR048015">
    <property type="entry name" value="NTP-PPase_MazG-like_N"/>
</dbReference>
<feature type="domain" description="NTP pyrophosphohydrolase MazG-like" evidence="2">
    <location>
        <begin position="96"/>
        <end position="169"/>
    </location>
</feature>
<organism evidence="3 4">
    <name type="scientific">[Clostridium] symbiosum ATCC 14940</name>
    <dbReference type="NCBI Taxonomy" id="411472"/>
    <lineage>
        <taxon>Bacteria</taxon>
        <taxon>Bacillati</taxon>
        <taxon>Bacillota</taxon>
        <taxon>Clostridia</taxon>
        <taxon>Lachnospirales</taxon>
        <taxon>Lachnospiraceae</taxon>
        <taxon>Otoolea</taxon>
    </lineage>
</organism>
<dbReference type="FunFam" id="1.10.287.1080:FF:000001">
    <property type="entry name" value="Nucleoside triphosphate pyrophosphohydrolase"/>
    <property type="match status" value="1"/>
</dbReference>
<evidence type="ECO:0000313" key="4">
    <source>
        <dbReference type="Proteomes" id="UP000016491"/>
    </source>
</evidence>
<evidence type="ECO:0000256" key="1">
    <source>
        <dbReference type="SAM" id="SignalP"/>
    </source>
</evidence>
<dbReference type="AlphaFoldDB" id="A0ABC9TTM0"/>
<keyword evidence="1" id="KW-0732">Signal</keyword>
<dbReference type="Proteomes" id="UP000016491">
    <property type="component" value="Unassembled WGS sequence"/>
</dbReference>
<dbReference type="CDD" id="cd11528">
    <property type="entry name" value="NTP-PPase_MazG_Nterm"/>
    <property type="match status" value="1"/>
</dbReference>
<dbReference type="GO" id="GO:0047429">
    <property type="term" value="F:nucleoside triphosphate diphosphatase activity"/>
    <property type="evidence" value="ECO:0007669"/>
    <property type="project" value="UniProtKB-ARBA"/>
</dbReference>
<feature type="signal peptide" evidence="1">
    <location>
        <begin position="1"/>
        <end position="23"/>
    </location>
</feature>
<dbReference type="PANTHER" id="PTHR30522">
    <property type="entry name" value="NUCLEOSIDE TRIPHOSPHATE PYROPHOSPHOHYDROLASE"/>
    <property type="match status" value="1"/>
</dbReference>
<name>A0ABC9TTM0_CLOSY</name>
<dbReference type="NCBIfam" id="TIGR00444">
    <property type="entry name" value="mazG"/>
    <property type="match status" value="1"/>
</dbReference>
<proteinExistence type="predicted"/>
<dbReference type="SUPFAM" id="SSF101386">
    <property type="entry name" value="all-alpha NTP pyrophosphatases"/>
    <property type="match status" value="1"/>
</dbReference>
<sequence>MHPAVAVLFYLCYTFAISCYSHHALLFAAGGNCRAAAEATGGFKMDQINETGTNNTDKSKNMDKIHESGKKYTFEDLREIMRTLRSENGCPWDRRQTHESLIPCLEEEAGEVIDAIRNQDPENLCEELGDLLFQVMSHSQIAEEKGLFTIDDVVDGVSAKMVRRHPNVFGDEKVNSSEEGLDLWNRIKTEEKSKKEQKTLTKQG</sequence>
<dbReference type="InterPro" id="IPR004518">
    <property type="entry name" value="MazG-like_dom"/>
</dbReference>